<dbReference type="GO" id="GO:0006310">
    <property type="term" value="P:DNA recombination"/>
    <property type="evidence" value="ECO:0007669"/>
    <property type="project" value="UniProtKB-KW"/>
</dbReference>
<keyword evidence="1" id="KW-0233">DNA recombination</keyword>
<dbReference type="Proteomes" id="UP001282288">
    <property type="component" value="Unassembled WGS sequence"/>
</dbReference>
<dbReference type="EMBL" id="JARAWC010000013">
    <property type="protein sequence ID" value="MDX2961798.1"/>
    <property type="molecule type" value="Genomic_DNA"/>
</dbReference>
<dbReference type="EMBL" id="JARAWP010000027">
    <property type="protein sequence ID" value="MDX3023455.1"/>
    <property type="molecule type" value="Genomic_DNA"/>
</dbReference>
<name>A0AAP6BBN9_9ACTN</name>
<dbReference type="InterPro" id="IPR013762">
    <property type="entry name" value="Integrase-like_cat_sf"/>
</dbReference>
<comment type="caution">
    <text evidence="4">The sequence shown here is derived from an EMBL/GenBank/DDBJ whole genome shotgun (WGS) entry which is preliminary data.</text>
</comment>
<evidence type="ECO:0000313" key="6">
    <source>
        <dbReference type="Proteomes" id="UP001272987"/>
    </source>
</evidence>
<dbReference type="CDD" id="cd00397">
    <property type="entry name" value="DNA_BRE_C"/>
    <property type="match status" value="1"/>
</dbReference>
<accession>A0AAP6BBN9</accession>
<dbReference type="RefSeq" id="WP_010360477.1">
    <property type="nucleotide sequence ID" value="NZ_CP122369.1"/>
</dbReference>
<organism evidence="4 7">
    <name type="scientific">Streptomyces acidiscabies</name>
    <dbReference type="NCBI Taxonomy" id="42234"/>
    <lineage>
        <taxon>Bacteria</taxon>
        <taxon>Bacillati</taxon>
        <taxon>Actinomycetota</taxon>
        <taxon>Actinomycetes</taxon>
        <taxon>Kitasatosporales</taxon>
        <taxon>Streptomycetaceae</taxon>
        <taxon>Streptomyces</taxon>
    </lineage>
</organism>
<dbReference type="InterPro" id="IPR002104">
    <property type="entry name" value="Integrase_catalytic"/>
</dbReference>
<evidence type="ECO:0000259" key="3">
    <source>
        <dbReference type="PROSITE" id="PS51898"/>
    </source>
</evidence>
<protein>
    <submittedName>
        <fullName evidence="4">Site-specific integrase</fullName>
    </submittedName>
</protein>
<keyword evidence="6" id="KW-1185">Reference proteome</keyword>
<evidence type="ECO:0000313" key="7">
    <source>
        <dbReference type="Proteomes" id="UP001282288"/>
    </source>
</evidence>
<dbReference type="PANTHER" id="PTHR30349">
    <property type="entry name" value="PHAGE INTEGRASE-RELATED"/>
    <property type="match status" value="1"/>
</dbReference>
<dbReference type="AlphaFoldDB" id="A0AAP6BBN9"/>
<dbReference type="Gene3D" id="1.10.443.10">
    <property type="entry name" value="Intergrase catalytic core"/>
    <property type="match status" value="1"/>
</dbReference>
<evidence type="ECO:0000313" key="5">
    <source>
        <dbReference type="EMBL" id="MDX3023455.1"/>
    </source>
</evidence>
<dbReference type="Pfam" id="PF00589">
    <property type="entry name" value="Phage_integrase"/>
    <property type="match status" value="1"/>
</dbReference>
<proteinExistence type="predicted"/>
<keyword evidence="2" id="KW-0175">Coiled coil</keyword>
<evidence type="ECO:0000256" key="1">
    <source>
        <dbReference type="ARBA" id="ARBA00023172"/>
    </source>
</evidence>
<gene>
    <name evidence="4" type="ORF">PV399_19050</name>
    <name evidence="5" type="ORF">PV666_37110</name>
</gene>
<evidence type="ECO:0000313" key="4">
    <source>
        <dbReference type="EMBL" id="MDX2961798.1"/>
    </source>
</evidence>
<sequence>MNGNLAEVIDLPARPELDLSAWAAWLKSQLLEDWRQGEWDGGSWLFTGDLDSDKTVAWPCIIDTCPVVHKSRNRRCKSCEDHFRLSGLTEEEFSATYRPSRNRVHMRASLCTVERDGARCQRELHSKGLCRGHSMRWIKASRAADKRRPFDGTLEEWIRDVAEPLGAWPDCNVAGCPLEQVTLTSGLCRIHYQWWSKHKGAVKVADLDAWIEHQTSYLASHQFSLAPLSDIARLEVLYALQQRDLRTRVIQPSVIRPVIRELTGVGCLLTAKPETFSPAGWHEVSNRMALLRDIAWIIERGQEQFTGIKPTDKLIWDMRAVNGPIGHRPGRSGSGSRSVKVDFTVIKQPWLRDALMEWARSTQPDSNRFRRRLEACVLTSTVLHRQPGGGLDPSQARFADMSLVVAGFRAMTKKDGNLFAGKHRADCLSMLHNVLDFGRRAGLLNDLHGTFGRHKSLRIVREESNEDEIGKAIPESVIRQLDGRLDGFDVGFRYRGYAEADIAAMFQAVYRVLRDTGRRPWEVVSLKRNCLEFAGNDIFLIWNNNKGKRLKRRLPITRDTAEDIQRWAAHRDGLLTPKRSEPYLFPAISDDGKYPHLTSSYLERAMRQWVQLLDRVDSEGTGRDGLPVPFDKDKIFPYAFRHSYAQRHADANVPIDVLKELMDHKSADTTARYYKVSLKRKLEAVKTMRLHVVDRHGNPAPMTSNRAYEMRSVAVPFGGCTEPSNVKAGGHACPIRFQCADCGFYRPDPSYLAAIEDQIRDLKADKETALAMGTDEYVIRNLQDQINSFKKVAANMHEQIEALPEKEREELMESVKVLRKSRAARGRMMLPLTVIRPGESSA</sequence>
<feature type="domain" description="Tyr recombinase" evidence="3">
    <location>
        <begin position="468"/>
        <end position="686"/>
    </location>
</feature>
<dbReference type="Proteomes" id="UP001272987">
    <property type="component" value="Unassembled WGS sequence"/>
</dbReference>
<feature type="coiled-coil region" evidence="2">
    <location>
        <begin position="752"/>
        <end position="799"/>
    </location>
</feature>
<evidence type="ECO:0000256" key="2">
    <source>
        <dbReference type="SAM" id="Coils"/>
    </source>
</evidence>
<dbReference type="SUPFAM" id="SSF56349">
    <property type="entry name" value="DNA breaking-rejoining enzymes"/>
    <property type="match status" value="1"/>
</dbReference>
<dbReference type="PROSITE" id="PS51898">
    <property type="entry name" value="TYR_RECOMBINASE"/>
    <property type="match status" value="1"/>
</dbReference>
<reference evidence="4 6" key="1">
    <citation type="journal article" date="2023" name="Microb. Genom.">
        <title>Mesoterricola silvestris gen. nov., sp. nov., Mesoterricola sediminis sp. nov., Geothrix oryzae sp. nov., Geothrix edaphica sp. nov., Geothrix rubra sp. nov., and Geothrix limicola sp. nov., six novel members of Acidobacteriota isolated from soils.</title>
        <authorList>
            <person name="Weisberg A.J."/>
            <person name="Pearce E."/>
            <person name="Kramer C.G."/>
            <person name="Chang J.H."/>
            <person name="Clarke C.R."/>
        </authorList>
    </citation>
    <scope>NUCLEOTIDE SEQUENCE</scope>
    <source>
        <strain evidence="5 6">NB05-1H</strain>
        <strain evidence="4">NRRL_B-16521</strain>
    </source>
</reference>
<dbReference type="GeneID" id="69813593"/>
<dbReference type="InterPro" id="IPR050090">
    <property type="entry name" value="Tyrosine_recombinase_XerCD"/>
</dbReference>
<dbReference type="InterPro" id="IPR011010">
    <property type="entry name" value="DNA_brk_join_enz"/>
</dbReference>
<dbReference type="GO" id="GO:0003677">
    <property type="term" value="F:DNA binding"/>
    <property type="evidence" value="ECO:0007669"/>
    <property type="project" value="InterPro"/>
</dbReference>
<dbReference type="GO" id="GO:0015074">
    <property type="term" value="P:DNA integration"/>
    <property type="evidence" value="ECO:0007669"/>
    <property type="project" value="InterPro"/>
</dbReference>